<accession>A0A433RTQ6</accession>
<dbReference type="PANTHER" id="PTHR10000:SF23">
    <property type="entry name" value="5-AMINO-6-(5-PHOSPHO-D-RIBITYLAMINO)URACIL PHOSPHATASE YITU"/>
    <property type="match status" value="1"/>
</dbReference>
<dbReference type="InterPro" id="IPR036412">
    <property type="entry name" value="HAD-like_sf"/>
</dbReference>
<sequence length="270" mass="29913">MKPHLIVLDLDGTLLTDDKIISAHTKHALKIARAEGHQVMIATGRPYRASKLYYNELDLMTPIVNFNGAYVHHPRAAAFHAMHTPIGLPDVHDIVDSLAPFQLDNILAEVKDDVYIQNHDARLLDILSMGNPVITEGPLAQTLKSSPTSILLQAKENDVAVIRKHLADTKADLIDHRRWGDPWHVIEIVHRGIHKAKGVAHVSRELGIPRERIIAFGDEDNDLEMIDYVGLGVAMDNAIPQLKNIANEITASNNEDGIAALLADRLQLKL</sequence>
<dbReference type="NCBIfam" id="TIGR00099">
    <property type="entry name" value="Cof-subfamily"/>
    <property type="match status" value="1"/>
</dbReference>
<dbReference type="GO" id="GO:0016791">
    <property type="term" value="F:phosphatase activity"/>
    <property type="evidence" value="ECO:0007669"/>
    <property type="project" value="UniProtKB-ARBA"/>
</dbReference>
<keyword evidence="2" id="KW-1185">Reference proteome</keyword>
<comment type="caution">
    <text evidence="1">The sequence shown here is derived from an EMBL/GenBank/DDBJ whole genome shotgun (WGS) entry which is preliminary data.</text>
</comment>
<reference evidence="1 2" key="1">
    <citation type="submission" date="2014-11" db="EMBL/GenBank/DDBJ databases">
        <title>Genome sequence and analysis of novel Kurthia sp.</title>
        <authorList>
            <person name="Lawson J.N."/>
            <person name="Gonzalez J.E."/>
            <person name="Rinauldi L."/>
            <person name="Xuan Z."/>
            <person name="Firman A."/>
            <person name="Shaddox L."/>
            <person name="Trudeau A."/>
            <person name="Shah S."/>
            <person name="Reiman D."/>
        </authorList>
    </citation>
    <scope>NUCLEOTIDE SEQUENCE [LARGE SCALE GENOMIC DNA]</scope>
    <source>
        <strain evidence="1 2">3B1D</strain>
    </source>
</reference>
<name>A0A433RTQ6_9BACL</name>
<evidence type="ECO:0000313" key="1">
    <source>
        <dbReference type="EMBL" id="RUS55542.1"/>
    </source>
</evidence>
<dbReference type="OrthoDB" id="9781413at2"/>
<dbReference type="GO" id="GO:0005829">
    <property type="term" value="C:cytosol"/>
    <property type="evidence" value="ECO:0007669"/>
    <property type="project" value="TreeGrafter"/>
</dbReference>
<dbReference type="Gene3D" id="3.40.50.1000">
    <property type="entry name" value="HAD superfamily/HAD-like"/>
    <property type="match status" value="1"/>
</dbReference>
<dbReference type="InterPro" id="IPR006379">
    <property type="entry name" value="HAD-SF_hydro_IIB"/>
</dbReference>
<dbReference type="SFLD" id="SFLDG01140">
    <property type="entry name" value="C2.B:_Phosphomannomutase_and_P"/>
    <property type="match status" value="1"/>
</dbReference>
<proteinExistence type="predicted"/>
<organism evidence="1 2">
    <name type="scientific">Candidatus Kurthia intestinigallinarum</name>
    <dbReference type="NCBI Taxonomy" id="1562256"/>
    <lineage>
        <taxon>Bacteria</taxon>
        <taxon>Bacillati</taxon>
        <taxon>Bacillota</taxon>
        <taxon>Bacilli</taxon>
        <taxon>Bacillales</taxon>
        <taxon>Caryophanaceae</taxon>
        <taxon>Kurthia</taxon>
    </lineage>
</organism>
<dbReference type="PROSITE" id="PS01228">
    <property type="entry name" value="COF_1"/>
    <property type="match status" value="1"/>
</dbReference>
<dbReference type="PANTHER" id="PTHR10000">
    <property type="entry name" value="PHOSPHOSERINE PHOSPHATASE"/>
    <property type="match status" value="1"/>
</dbReference>
<dbReference type="CDD" id="cd07516">
    <property type="entry name" value="HAD_Pase"/>
    <property type="match status" value="1"/>
</dbReference>
<dbReference type="Gene3D" id="3.30.1240.10">
    <property type="match status" value="1"/>
</dbReference>
<dbReference type="InterPro" id="IPR023214">
    <property type="entry name" value="HAD_sf"/>
</dbReference>
<dbReference type="Pfam" id="PF08282">
    <property type="entry name" value="Hydrolase_3"/>
    <property type="match status" value="1"/>
</dbReference>
<evidence type="ECO:0000313" key="2">
    <source>
        <dbReference type="Proteomes" id="UP000288623"/>
    </source>
</evidence>
<protein>
    <submittedName>
        <fullName evidence="1">Phosphatase</fullName>
    </submittedName>
</protein>
<dbReference type="InterPro" id="IPR000150">
    <property type="entry name" value="Cof"/>
</dbReference>
<dbReference type="NCBIfam" id="TIGR01484">
    <property type="entry name" value="HAD-SF-IIB"/>
    <property type="match status" value="1"/>
</dbReference>
<dbReference type="EMBL" id="JTFC01000031">
    <property type="protein sequence ID" value="RUS55542.1"/>
    <property type="molecule type" value="Genomic_DNA"/>
</dbReference>
<dbReference type="GO" id="GO:0000287">
    <property type="term" value="F:magnesium ion binding"/>
    <property type="evidence" value="ECO:0007669"/>
    <property type="project" value="TreeGrafter"/>
</dbReference>
<dbReference type="SFLD" id="SFLDS00003">
    <property type="entry name" value="Haloacid_Dehalogenase"/>
    <property type="match status" value="1"/>
</dbReference>
<dbReference type="RefSeq" id="WP_126990863.1">
    <property type="nucleotide sequence ID" value="NZ_JTFC01000031.1"/>
</dbReference>
<dbReference type="Proteomes" id="UP000288623">
    <property type="component" value="Unassembled WGS sequence"/>
</dbReference>
<dbReference type="SUPFAM" id="SSF56784">
    <property type="entry name" value="HAD-like"/>
    <property type="match status" value="1"/>
</dbReference>
<dbReference type="AlphaFoldDB" id="A0A433RTQ6"/>
<gene>
    <name evidence="1" type="ORF">QI30_11490</name>
</gene>